<evidence type="ECO:0000256" key="1">
    <source>
        <dbReference type="ARBA" id="ARBA00004442"/>
    </source>
</evidence>
<evidence type="ECO:0000256" key="3">
    <source>
        <dbReference type="PROSITE-ProRule" id="PRU00473"/>
    </source>
</evidence>
<proteinExistence type="predicted"/>
<dbReference type="InterPro" id="IPR036737">
    <property type="entry name" value="OmpA-like_sf"/>
</dbReference>
<dbReference type="InterPro" id="IPR006665">
    <property type="entry name" value="OmpA-like"/>
</dbReference>
<dbReference type="EMBL" id="JAMKFE010000022">
    <property type="protein sequence ID" value="MCM5682707.1"/>
    <property type="molecule type" value="Genomic_DNA"/>
</dbReference>
<dbReference type="InterPro" id="IPR006664">
    <property type="entry name" value="OMP_bac"/>
</dbReference>
<feature type="coiled-coil region" evidence="4">
    <location>
        <begin position="98"/>
        <end position="172"/>
    </location>
</feature>
<evidence type="ECO:0000259" key="6">
    <source>
        <dbReference type="PROSITE" id="PS51123"/>
    </source>
</evidence>
<comment type="subcellular location">
    <subcellularLocation>
        <location evidence="1">Cell outer membrane</location>
    </subcellularLocation>
</comment>
<dbReference type="PRINTS" id="PR01021">
    <property type="entry name" value="OMPADOMAIN"/>
</dbReference>
<evidence type="ECO:0000313" key="7">
    <source>
        <dbReference type="EMBL" id="MCM5682707.1"/>
    </source>
</evidence>
<dbReference type="PROSITE" id="PS51123">
    <property type="entry name" value="OMPA_2"/>
    <property type="match status" value="1"/>
</dbReference>
<dbReference type="Proteomes" id="UP001165541">
    <property type="component" value="Unassembled WGS sequence"/>
</dbReference>
<keyword evidence="2 3" id="KW-0472">Membrane</keyword>
<evidence type="ECO:0000256" key="2">
    <source>
        <dbReference type="ARBA" id="ARBA00023136"/>
    </source>
</evidence>
<evidence type="ECO:0000256" key="5">
    <source>
        <dbReference type="SAM" id="SignalP"/>
    </source>
</evidence>
<comment type="caution">
    <text evidence="7">The sequence shown here is derived from an EMBL/GenBank/DDBJ whole genome shotgun (WGS) entry which is preliminary data.</text>
</comment>
<dbReference type="PANTHER" id="PTHR30329">
    <property type="entry name" value="STATOR ELEMENT OF FLAGELLAR MOTOR COMPLEX"/>
    <property type="match status" value="1"/>
</dbReference>
<dbReference type="PANTHER" id="PTHR30329:SF20">
    <property type="entry name" value="EXPORTED PROTEIN"/>
    <property type="match status" value="1"/>
</dbReference>
<evidence type="ECO:0000313" key="8">
    <source>
        <dbReference type="Proteomes" id="UP001165541"/>
    </source>
</evidence>
<dbReference type="PRINTS" id="PR01023">
    <property type="entry name" value="NAFLGMOTY"/>
</dbReference>
<keyword evidence="4" id="KW-0175">Coiled coil</keyword>
<feature type="chain" id="PRO_5045562365" evidence="5">
    <location>
        <begin position="30"/>
        <end position="297"/>
    </location>
</feature>
<organism evidence="7 8">
    <name type="scientific">Caldimonas mangrovi</name>
    <dbReference type="NCBI Taxonomy" id="2944811"/>
    <lineage>
        <taxon>Bacteria</taxon>
        <taxon>Pseudomonadati</taxon>
        <taxon>Pseudomonadota</taxon>
        <taxon>Betaproteobacteria</taxon>
        <taxon>Burkholderiales</taxon>
        <taxon>Sphaerotilaceae</taxon>
        <taxon>Caldimonas</taxon>
    </lineage>
</organism>
<dbReference type="SUPFAM" id="SSF103088">
    <property type="entry name" value="OmpA-like"/>
    <property type="match status" value="1"/>
</dbReference>
<keyword evidence="8" id="KW-1185">Reference proteome</keyword>
<gene>
    <name evidence="7" type="ORF">M8A51_24510</name>
</gene>
<evidence type="ECO:0000256" key="4">
    <source>
        <dbReference type="SAM" id="Coils"/>
    </source>
</evidence>
<keyword evidence="5" id="KW-0732">Signal</keyword>
<dbReference type="InterPro" id="IPR025511">
    <property type="entry name" value="DUF4398"/>
</dbReference>
<dbReference type="RefSeq" id="WP_251781251.1">
    <property type="nucleotide sequence ID" value="NZ_JAMKFE010000022.1"/>
</dbReference>
<name>A0ABT0YVC9_9BURK</name>
<dbReference type="Gene3D" id="3.30.1330.60">
    <property type="entry name" value="OmpA-like domain"/>
    <property type="match status" value="1"/>
</dbReference>
<dbReference type="PROSITE" id="PS51257">
    <property type="entry name" value="PROKAR_LIPOPROTEIN"/>
    <property type="match status" value="1"/>
</dbReference>
<protein>
    <submittedName>
        <fullName evidence="7">OmpA family protein</fullName>
    </submittedName>
</protein>
<feature type="signal peptide" evidence="5">
    <location>
        <begin position="1"/>
        <end position="29"/>
    </location>
</feature>
<dbReference type="CDD" id="cd07185">
    <property type="entry name" value="OmpA_C-like"/>
    <property type="match status" value="1"/>
</dbReference>
<accession>A0ABT0YVC9</accession>
<feature type="domain" description="OmpA-like" evidence="6">
    <location>
        <begin position="174"/>
        <end position="291"/>
    </location>
</feature>
<dbReference type="Pfam" id="PF00691">
    <property type="entry name" value="OmpA"/>
    <property type="match status" value="1"/>
</dbReference>
<dbReference type="InterPro" id="IPR050330">
    <property type="entry name" value="Bact_OuterMem_StrucFunc"/>
</dbReference>
<reference evidence="7" key="1">
    <citation type="submission" date="2022-05" db="EMBL/GenBank/DDBJ databases">
        <title>Schlegelella sp. nov., isolated from mangrove soil.</title>
        <authorList>
            <person name="Liu Y."/>
            <person name="Ge X."/>
            <person name="Liu W."/>
        </authorList>
    </citation>
    <scope>NUCLEOTIDE SEQUENCE</scope>
    <source>
        <strain evidence="7">S2-27</strain>
    </source>
</reference>
<sequence length="297" mass="32547">MKHTLRLTAAAAVVALLGACANTPSQPNAALEDARRVYGTVSNDPTVAQGAPVELDRARKALNRADEAWTDDQDAAETNHLAYIAKQLAVVARETGAQREAEARVRQASAERESVRAQARTTEARVAQSQAADAQARAAAAQAEAQVASQQAQNEAQRAQQLEQELQQLQARNTDRGMVITLQDVLFDVGEATLKPGAERTLRRVAEVLNRHPERRLLIEGYTDSTGSESYNMELSRRRAEAVEHALMRHGVQGQRIDIQPQGEAYPVADNNTSAGRQMNRRVELLFSDEQGQVEPR</sequence>
<dbReference type="Pfam" id="PF14346">
    <property type="entry name" value="DUF4398"/>
    <property type="match status" value="1"/>
</dbReference>